<dbReference type="Proteomes" id="UP000295388">
    <property type="component" value="Unassembled WGS sequence"/>
</dbReference>
<keyword evidence="3" id="KW-1185">Reference proteome</keyword>
<feature type="region of interest" description="Disordered" evidence="1">
    <location>
        <begin position="245"/>
        <end position="265"/>
    </location>
</feature>
<feature type="compositionally biased region" description="Polar residues" evidence="1">
    <location>
        <begin position="254"/>
        <end position="265"/>
    </location>
</feature>
<comment type="caution">
    <text evidence="2">The sequence shown here is derived from an EMBL/GenBank/DDBJ whole genome shotgun (WGS) entry which is preliminary data.</text>
</comment>
<evidence type="ECO:0000256" key="1">
    <source>
        <dbReference type="SAM" id="MobiDB-lite"/>
    </source>
</evidence>
<organism evidence="2 3">
    <name type="scientific">Kribbella caucasensis</name>
    <dbReference type="NCBI Taxonomy" id="2512215"/>
    <lineage>
        <taxon>Bacteria</taxon>
        <taxon>Bacillati</taxon>
        <taxon>Actinomycetota</taxon>
        <taxon>Actinomycetes</taxon>
        <taxon>Propionibacteriales</taxon>
        <taxon>Kribbellaceae</taxon>
        <taxon>Kribbella</taxon>
    </lineage>
</organism>
<dbReference type="AlphaFoldDB" id="A0A4R6KM97"/>
<reference evidence="2 3" key="1">
    <citation type="submission" date="2019-03" db="EMBL/GenBank/DDBJ databases">
        <title>Genomic Encyclopedia of Type Strains, Phase III (KMG-III): the genomes of soil and plant-associated and newly described type strains.</title>
        <authorList>
            <person name="Whitman W."/>
        </authorList>
    </citation>
    <scope>NUCLEOTIDE SEQUENCE [LARGE SCALE GENOMIC DNA]</scope>
    <source>
        <strain evidence="2 3">VKM Ac-2527</strain>
    </source>
</reference>
<dbReference type="EMBL" id="SNWQ01000003">
    <property type="protein sequence ID" value="TDO51515.1"/>
    <property type="molecule type" value="Genomic_DNA"/>
</dbReference>
<dbReference type="RefSeq" id="WP_133799452.1">
    <property type="nucleotide sequence ID" value="NZ_SNWQ01000003.1"/>
</dbReference>
<name>A0A4R6KM97_9ACTN</name>
<proteinExistence type="predicted"/>
<dbReference type="OrthoDB" id="4925768at2"/>
<sequence length="265" mass="27975">MSAVQSALATLPISFPDPANVKIVDGSSGWPADVRRALDSGATAVVVLHPRPTEFADLLAAAAPVIVDSRWASNPVIDSAAPAFRAAESSRVECRVIVEPGSDFASALLDELMLIRALLGPVHQATVRYLSDHALYAEGSTDDGLAVDFSVVCTSAVPASATVRLLTSDGSVELTIPSGDTAQPARLITVGPDGAVLAPTLYETGHRAALRRLHGTAPADRLTDLRDLYDDVQVVLAAFRNNPRRRHEPDRVSTDSIDLTEGTQP</sequence>
<accession>A0A4R6KM97</accession>
<gene>
    <name evidence="2" type="ORF">EV643_103254</name>
</gene>
<protein>
    <submittedName>
        <fullName evidence="2">Uncharacterized protein</fullName>
    </submittedName>
</protein>
<evidence type="ECO:0000313" key="3">
    <source>
        <dbReference type="Proteomes" id="UP000295388"/>
    </source>
</evidence>
<evidence type="ECO:0000313" key="2">
    <source>
        <dbReference type="EMBL" id="TDO51515.1"/>
    </source>
</evidence>